<feature type="transmembrane region" description="Helical" evidence="7">
    <location>
        <begin position="254"/>
        <end position="275"/>
    </location>
</feature>
<dbReference type="GO" id="GO:0031969">
    <property type="term" value="C:chloroplast membrane"/>
    <property type="evidence" value="ECO:0007669"/>
    <property type="project" value="UniProtKB-SubCell"/>
</dbReference>
<dbReference type="InterPro" id="IPR000537">
    <property type="entry name" value="UbiA_prenyltransferase"/>
</dbReference>
<dbReference type="Gene3D" id="1.10.357.140">
    <property type="entry name" value="UbiA prenyltransferase"/>
    <property type="match status" value="1"/>
</dbReference>
<evidence type="ECO:0000256" key="2">
    <source>
        <dbReference type="ARBA" id="ARBA00005985"/>
    </source>
</evidence>
<comment type="similarity">
    <text evidence="2">Belongs to the UbiA prenyltransferase family.</text>
</comment>
<dbReference type="Proteomes" id="UP000289738">
    <property type="component" value="Chromosome B08"/>
</dbReference>
<feature type="transmembrane region" description="Helical" evidence="7">
    <location>
        <begin position="227"/>
        <end position="248"/>
    </location>
</feature>
<proteinExistence type="inferred from homology"/>
<dbReference type="EMBL" id="SDMP01000018">
    <property type="protein sequence ID" value="RYQ95134.1"/>
    <property type="molecule type" value="Genomic_DNA"/>
</dbReference>
<keyword evidence="6 7" id="KW-0472">Membrane</keyword>
<feature type="transmembrane region" description="Helical" evidence="7">
    <location>
        <begin position="335"/>
        <end position="353"/>
    </location>
</feature>
<dbReference type="OrthoDB" id="1502398at2759"/>
<organism evidence="8 9">
    <name type="scientific">Arachis hypogaea</name>
    <name type="common">Peanut</name>
    <dbReference type="NCBI Taxonomy" id="3818"/>
    <lineage>
        <taxon>Eukaryota</taxon>
        <taxon>Viridiplantae</taxon>
        <taxon>Streptophyta</taxon>
        <taxon>Embryophyta</taxon>
        <taxon>Tracheophyta</taxon>
        <taxon>Spermatophyta</taxon>
        <taxon>Magnoliopsida</taxon>
        <taxon>eudicotyledons</taxon>
        <taxon>Gunneridae</taxon>
        <taxon>Pentapetalae</taxon>
        <taxon>rosids</taxon>
        <taxon>fabids</taxon>
        <taxon>Fabales</taxon>
        <taxon>Fabaceae</taxon>
        <taxon>Papilionoideae</taxon>
        <taxon>50 kb inversion clade</taxon>
        <taxon>dalbergioids sensu lato</taxon>
        <taxon>Dalbergieae</taxon>
        <taxon>Pterocarpus clade</taxon>
        <taxon>Arachis</taxon>
    </lineage>
</organism>
<feature type="transmembrane region" description="Helical" evidence="7">
    <location>
        <begin position="199"/>
        <end position="220"/>
    </location>
</feature>
<evidence type="ECO:0000256" key="1">
    <source>
        <dbReference type="ARBA" id="ARBA00004508"/>
    </source>
</evidence>
<keyword evidence="3" id="KW-0808">Transferase</keyword>
<evidence type="ECO:0000256" key="4">
    <source>
        <dbReference type="ARBA" id="ARBA00022692"/>
    </source>
</evidence>
<comment type="caution">
    <text evidence="8">The sequence shown here is derived from an EMBL/GenBank/DDBJ whole genome shotgun (WGS) entry which is preliminary data.</text>
</comment>
<dbReference type="Gene3D" id="1.20.120.1780">
    <property type="entry name" value="UbiA prenyltransferase"/>
    <property type="match status" value="1"/>
</dbReference>
<keyword evidence="4 7" id="KW-0812">Transmembrane</keyword>
<protein>
    <recommendedName>
        <fullName evidence="10">Resveratrol 3'-dimethylallyltransferase</fullName>
    </recommendedName>
</protein>
<dbReference type="Pfam" id="PF01040">
    <property type="entry name" value="UbiA"/>
    <property type="match status" value="1"/>
</dbReference>
<feature type="transmembrane region" description="Helical" evidence="7">
    <location>
        <begin position="159"/>
        <end position="179"/>
    </location>
</feature>
<evidence type="ECO:0000256" key="7">
    <source>
        <dbReference type="SAM" id="Phobius"/>
    </source>
</evidence>
<dbReference type="AlphaFoldDB" id="A0A444XZM8"/>
<gene>
    <name evidence="8" type="ORF">Ahy_B08g090179</name>
</gene>
<evidence type="ECO:0000313" key="8">
    <source>
        <dbReference type="EMBL" id="RYQ95134.1"/>
    </source>
</evidence>
<keyword evidence="5 7" id="KW-1133">Transmembrane helix</keyword>
<reference evidence="8 9" key="1">
    <citation type="submission" date="2019-01" db="EMBL/GenBank/DDBJ databases">
        <title>Sequencing of cultivated peanut Arachis hypogaea provides insights into genome evolution and oil improvement.</title>
        <authorList>
            <person name="Chen X."/>
        </authorList>
    </citation>
    <scope>NUCLEOTIDE SEQUENCE [LARGE SCALE GENOMIC DNA]</scope>
    <source>
        <strain evidence="9">cv. Fuhuasheng</strain>
        <tissue evidence="8">Leaves</tissue>
    </source>
</reference>
<dbReference type="STRING" id="3818.A0A444XZM8"/>
<evidence type="ECO:0000313" key="9">
    <source>
        <dbReference type="Proteomes" id="UP000289738"/>
    </source>
</evidence>
<feature type="transmembrane region" description="Helical" evidence="7">
    <location>
        <begin position="287"/>
        <end position="306"/>
    </location>
</feature>
<evidence type="ECO:0000256" key="6">
    <source>
        <dbReference type="ARBA" id="ARBA00023136"/>
    </source>
</evidence>
<evidence type="ECO:0000256" key="3">
    <source>
        <dbReference type="ARBA" id="ARBA00022679"/>
    </source>
</evidence>
<evidence type="ECO:0000256" key="5">
    <source>
        <dbReference type="ARBA" id="ARBA00022989"/>
    </source>
</evidence>
<dbReference type="PANTHER" id="PTHR43009">
    <property type="entry name" value="HOMOGENTISATE SOLANESYLTRANSFERASE, CHLOROPLASTIC"/>
    <property type="match status" value="1"/>
</dbReference>
<keyword evidence="9" id="KW-1185">Reference proteome</keyword>
<dbReference type="GO" id="GO:0016765">
    <property type="term" value="F:transferase activity, transferring alkyl or aryl (other than methyl) groups"/>
    <property type="evidence" value="ECO:0007669"/>
    <property type="project" value="InterPro"/>
</dbReference>
<evidence type="ECO:0008006" key="10">
    <source>
        <dbReference type="Google" id="ProtNLM"/>
    </source>
</evidence>
<comment type="subcellular location">
    <subcellularLocation>
        <location evidence="1">Plastid</location>
        <location evidence="1">Chloroplast membrane</location>
        <topology evidence="1">Multi-pass membrane protein</topology>
    </subcellularLocation>
</comment>
<sequence>MAFGHLVSIPRSTSSIATTAGSCCWKSKKFADNYYANSYGRRALWQSDRNFTKDHSIKTSLQHNISKLHYNPIERGSRSNKIEKTYLTNASSSAQSHESEPQVHESPKALESIKKGLVMFLQFCRLYAFLGMIPAGLSSSLLAVDNFSEISPLLFLKGVLQYIVTFFFTSQFVMGVNQLSDVEIDKINKPDLPLASGEYSFTSGVILVTSFLLAGFGVAWMLGSQPLIWNVAVTAALMGAYSVNFPLLRWKRSIILTSLSNAIAMLASFHIGPFLHMKTFVLKKAATFPRSMILGCVVIGLFYTIITLTKDLGDVEGDKAAGLKTLPIRLGVKPVFWLCVSLIQMAYGIAITMGALSPVLWSKIVTVVAHAFMVFYVWNHALNSVDLSSKDSLHSFHLFMFKLVTVESILIQFVR</sequence>
<dbReference type="PANTHER" id="PTHR43009:SF6">
    <property type="entry name" value="HOMOGENTISATE PHYTYLTRANSFERASE 1, CHLOROPLASTIC"/>
    <property type="match status" value="1"/>
</dbReference>
<accession>A0A444XZM8</accession>
<name>A0A444XZM8_ARAHY</name>
<feature type="transmembrane region" description="Helical" evidence="7">
    <location>
        <begin position="126"/>
        <end position="147"/>
    </location>
</feature>
<feature type="transmembrane region" description="Helical" evidence="7">
    <location>
        <begin position="360"/>
        <end position="378"/>
    </location>
</feature>
<dbReference type="InterPro" id="IPR044878">
    <property type="entry name" value="UbiA_sf"/>
</dbReference>